<evidence type="ECO:0000313" key="2">
    <source>
        <dbReference type="Proteomes" id="UP001157502"/>
    </source>
</evidence>
<name>A0ACC2G4M7_DALPE</name>
<proteinExistence type="predicted"/>
<dbReference type="EMBL" id="CM055744">
    <property type="protein sequence ID" value="KAJ7998506.1"/>
    <property type="molecule type" value="Genomic_DNA"/>
</dbReference>
<protein>
    <submittedName>
        <fullName evidence="1">Uncharacterized protein</fullName>
    </submittedName>
</protein>
<comment type="caution">
    <text evidence="1">The sequence shown here is derived from an EMBL/GenBank/DDBJ whole genome shotgun (WGS) entry which is preliminary data.</text>
</comment>
<dbReference type="Proteomes" id="UP001157502">
    <property type="component" value="Chromosome 17"/>
</dbReference>
<gene>
    <name evidence="1" type="ORF">DPEC_G00205630</name>
</gene>
<sequence>MTDSQEQSIDEDVTFLPISQSSPDYHHCEGERYALESLLSSGPEAFYTRLRDECLVPFLSQEEVNLITGWVQGYQISQVQLEEESEHGCSFGVQDTSSSYFPNQSDTPVPWLDLGWPEKVDWMGMGTVKIYTSPHVPGQPPVREIIRRLLQGATKLIAMVTDRLTDDAVIGDLHTMALQGVAVYIILNRRSIHDTMKHHRLRHPNIRVRVLGGKNFFSREGKMVIGEMKSNFLLVDLETVVNGSYSFTWSDAHLHRQLVTVLTGPAVECFDREFRIIFAASLPAPDTWKNDMATMNVSLHNSKFLDVNKQPSYLSEEAINHPHSDLPMVQVAQGVGSSPVNQYKKPSDMNVNRTESPVNNKSPFHEEFCPEENKDSVTTLLDEERVLYKTHVRHLSEVNMRHSENEMQTSPTEEAEASSSIQKRDSPARREDVTVDYQSDEDNSGVNSTVKRRSTFRRHLKLNMPQSESILSLSDIMRRLRPNQTNLRWGSKNTISDLSRSMMDLRMMHTDPSFQNKRPSVPEASFFEPLRMTPALALMRNRSDDLKTENSPKTFLTTTRPRSSSFVFDRNWKRSQTDLGHRREERK</sequence>
<evidence type="ECO:0000313" key="1">
    <source>
        <dbReference type="EMBL" id="KAJ7998506.1"/>
    </source>
</evidence>
<accession>A0ACC2G4M7</accession>
<keyword evidence="2" id="KW-1185">Reference proteome</keyword>
<organism evidence="1 2">
    <name type="scientific">Dallia pectoralis</name>
    <name type="common">Alaska blackfish</name>
    <dbReference type="NCBI Taxonomy" id="75939"/>
    <lineage>
        <taxon>Eukaryota</taxon>
        <taxon>Metazoa</taxon>
        <taxon>Chordata</taxon>
        <taxon>Craniata</taxon>
        <taxon>Vertebrata</taxon>
        <taxon>Euteleostomi</taxon>
        <taxon>Actinopterygii</taxon>
        <taxon>Neopterygii</taxon>
        <taxon>Teleostei</taxon>
        <taxon>Protacanthopterygii</taxon>
        <taxon>Esociformes</taxon>
        <taxon>Umbridae</taxon>
        <taxon>Dallia</taxon>
    </lineage>
</organism>
<reference evidence="1" key="1">
    <citation type="submission" date="2021-05" db="EMBL/GenBank/DDBJ databases">
        <authorList>
            <person name="Pan Q."/>
            <person name="Jouanno E."/>
            <person name="Zahm M."/>
            <person name="Klopp C."/>
            <person name="Cabau C."/>
            <person name="Louis A."/>
            <person name="Berthelot C."/>
            <person name="Parey E."/>
            <person name="Roest Crollius H."/>
            <person name="Montfort J."/>
            <person name="Robinson-Rechavi M."/>
            <person name="Bouchez O."/>
            <person name="Lampietro C."/>
            <person name="Lopez Roques C."/>
            <person name="Donnadieu C."/>
            <person name="Postlethwait J."/>
            <person name="Bobe J."/>
            <person name="Dillon D."/>
            <person name="Chandos A."/>
            <person name="von Hippel F."/>
            <person name="Guiguen Y."/>
        </authorList>
    </citation>
    <scope>NUCLEOTIDE SEQUENCE</scope>
    <source>
        <strain evidence="1">YG-Jan2019</strain>
    </source>
</reference>